<comment type="subcellular location">
    <subcellularLocation>
        <location evidence="1">Membrane</location>
    </subcellularLocation>
</comment>
<comment type="catalytic activity">
    <reaction evidence="5">
        <text>3',3'-c-di-GMP + H2O = 5'-phosphoguanylyl(3'-&gt;5')guanosine + H(+)</text>
        <dbReference type="Rhea" id="RHEA:24902"/>
        <dbReference type="ChEBI" id="CHEBI:15377"/>
        <dbReference type="ChEBI" id="CHEBI:15378"/>
        <dbReference type="ChEBI" id="CHEBI:58754"/>
        <dbReference type="ChEBI" id="CHEBI:58805"/>
        <dbReference type="EC" id="3.1.4.52"/>
    </reaction>
    <physiologicalReaction direction="left-to-right" evidence="5">
        <dbReference type="Rhea" id="RHEA:24903"/>
    </physiologicalReaction>
</comment>
<name>A0A4P8IWN5_9BURK</name>
<feature type="transmembrane region" description="Helical" evidence="6">
    <location>
        <begin position="309"/>
        <end position="329"/>
    </location>
</feature>
<evidence type="ECO:0000256" key="5">
    <source>
        <dbReference type="ARBA" id="ARBA00051114"/>
    </source>
</evidence>
<dbReference type="PROSITE" id="PS50113">
    <property type="entry name" value="PAC"/>
    <property type="match status" value="1"/>
</dbReference>
<dbReference type="InterPro" id="IPR029787">
    <property type="entry name" value="Nucleotide_cyclase"/>
</dbReference>
<dbReference type="OrthoDB" id="9813903at2"/>
<dbReference type="SMART" id="SM01079">
    <property type="entry name" value="CHASE"/>
    <property type="match status" value="1"/>
</dbReference>
<dbReference type="InterPro" id="IPR000014">
    <property type="entry name" value="PAS"/>
</dbReference>
<dbReference type="Gene3D" id="3.30.70.270">
    <property type="match status" value="1"/>
</dbReference>
<feature type="transmembrane region" description="Helical" evidence="6">
    <location>
        <begin position="6"/>
        <end position="25"/>
    </location>
</feature>
<dbReference type="CDD" id="cd01948">
    <property type="entry name" value="EAL"/>
    <property type="match status" value="1"/>
</dbReference>
<dbReference type="AlphaFoldDB" id="A0A4P8IWN5"/>
<dbReference type="EMBL" id="CP040078">
    <property type="protein sequence ID" value="QCP52727.1"/>
    <property type="molecule type" value="Genomic_DNA"/>
</dbReference>
<dbReference type="FunFam" id="3.30.70.270:FF:000001">
    <property type="entry name" value="Diguanylate cyclase domain protein"/>
    <property type="match status" value="1"/>
</dbReference>
<dbReference type="GO" id="GO:0007165">
    <property type="term" value="P:signal transduction"/>
    <property type="evidence" value="ECO:0007669"/>
    <property type="project" value="UniProtKB-ARBA"/>
</dbReference>
<organism evidence="12 13">
    <name type="scientific">Trinickia violacea</name>
    <dbReference type="NCBI Taxonomy" id="2571746"/>
    <lineage>
        <taxon>Bacteria</taxon>
        <taxon>Pseudomonadati</taxon>
        <taxon>Pseudomonadota</taxon>
        <taxon>Betaproteobacteria</taxon>
        <taxon>Burkholderiales</taxon>
        <taxon>Burkholderiaceae</taxon>
        <taxon>Trinickia</taxon>
    </lineage>
</organism>
<dbReference type="InterPro" id="IPR042240">
    <property type="entry name" value="CHASE_sf"/>
</dbReference>
<dbReference type="Pfam" id="PF00990">
    <property type="entry name" value="GGDEF"/>
    <property type="match status" value="1"/>
</dbReference>
<reference evidence="12 13" key="1">
    <citation type="submission" date="2019-05" db="EMBL/GenBank/DDBJ databases">
        <title>Burkholderia sp. DHOD12, isolated from subtropical forest soil.</title>
        <authorList>
            <person name="Gao Z.-H."/>
            <person name="Qiu L.-H."/>
        </authorList>
    </citation>
    <scope>NUCLEOTIDE SEQUENCE [LARGE SCALE GENOMIC DNA]</scope>
    <source>
        <strain evidence="12 13">DHOD12</strain>
    </source>
</reference>
<protein>
    <submittedName>
        <fullName evidence="12">EAL domain-containing protein</fullName>
    </submittedName>
</protein>
<dbReference type="GO" id="GO:0071111">
    <property type="term" value="F:cyclic-guanylate-specific phosphodiesterase activity"/>
    <property type="evidence" value="ECO:0007669"/>
    <property type="project" value="UniProtKB-EC"/>
</dbReference>
<evidence type="ECO:0000256" key="4">
    <source>
        <dbReference type="ARBA" id="ARBA00023136"/>
    </source>
</evidence>
<dbReference type="GO" id="GO:0071732">
    <property type="term" value="P:cellular response to nitric oxide"/>
    <property type="evidence" value="ECO:0007669"/>
    <property type="project" value="UniProtKB-ARBA"/>
</dbReference>
<keyword evidence="4 6" id="KW-0472">Membrane</keyword>
<dbReference type="InterPro" id="IPR052155">
    <property type="entry name" value="Biofilm_reg_signaling"/>
</dbReference>
<dbReference type="CDD" id="cd01949">
    <property type="entry name" value="GGDEF"/>
    <property type="match status" value="1"/>
</dbReference>
<dbReference type="InterPro" id="IPR000160">
    <property type="entry name" value="GGDEF_dom"/>
</dbReference>
<dbReference type="PROSITE" id="PS50112">
    <property type="entry name" value="PAS"/>
    <property type="match status" value="1"/>
</dbReference>
<evidence type="ECO:0000259" key="9">
    <source>
        <dbReference type="PROSITE" id="PS50839"/>
    </source>
</evidence>
<dbReference type="InterPro" id="IPR006189">
    <property type="entry name" value="CHASE_dom"/>
</dbReference>
<dbReference type="PANTHER" id="PTHR44757:SF2">
    <property type="entry name" value="BIOFILM ARCHITECTURE MAINTENANCE PROTEIN MBAA"/>
    <property type="match status" value="1"/>
</dbReference>
<dbReference type="InterPro" id="IPR043128">
    <property type="entry name" value="Rev_trsase/Diguanyl_cyclase"/>
</dbReference>
<dbReference type="SMART" id="SM00267">
    <property type="entry name" value="GGDEF"/>
    <property type="match status" value="1"/>
</dbReference>
<dbReference type="Gene3D" id="3.30.450.350">
    <property type="entry name" value="CHASE domain"/>
    <property type="match status" value="1"/>
</dbReference>
<dbReference type="NCBIfam" id="TIGR00229">
    <property type="entry name" value="sensory_box"/>
    <property type="match status" value="1"/>
</dbReference>
<dbReference type="PROSITE" id="PS50883">
    <property type="entry name" value="EAL"/>
    <property type="match status" value="1"/>
</dbReference>
<evidence type="ECO:0000259" key="11">
    <source>
        <dbReference type="PROSITE" id="PS50887"/>
    </source>
</evidence>
<keyword evidence="13" id="KW-1185">Reference proteome</keyword>
<dbReference type="SUPFAM" id="SSF141868">
    <property type="entry name" value="EAL domain-like"/>
    <property type="match status" value="1"/>
</dbReference>
<dbReference type="InterPro" id="IPR001610">
    <property type="entry name" value="PAC"/>
</dbReference>
<dbReference type="Pfam" id="PF03924">
    <property type="entry name" value="CHASE"/>
    <property type="match status" value="1"/>
</dbReference>
<evidence type="ECO:0000256" key="3">
    <source>
        <dbReference type="ARBA" id="ARBA00022989"/>
    </source>
</evidence>
<dbReference type="GO" id="GO:0016020">
    <property type="term" value="C:membrane"/>
    <property type="evidence" value="ECO:0007669"/>
    <property type="project" value="UniProtKB-SubCell"/>
</dbReference>
<dbReference type="Pfam" id="PF00563">
    <property type="entry name" value="EAL"/>
    <property type="match status" value="1"/>
</dbReference>
<gene>
    <name evidence="12" type="ORF">FAZ95_26660</name>
</gene>
<dbReference type="PROSITE" id="PS50839">
    <property type="entry name" value="CHASE"/>
    <property type="match status" value="1"/>
</dbReference>
<keyword evidence="3 6" id="KW-1133">Transmembrane helix</keyword>
<dbReference type="PROSITE" id="PS50887">
    <property type="entry name" value="GGDEF"/>
    <property type="match status" value="1"/>
</dbReference>
<dbReference type="InterPro" id="IPR000700">
    <property type="entry name" value="PAS-assoc_C"/>
</dbReference>
<dbReference type="InterPro" id="IPR035965">
    <property type="entry name" value="PAS-like_dom_sf"/>
</dbReference>
<evidence type="ECO:0000313" key="13">
    <source>
        <dbReference type="Proteomes" id="UP000298656"/>
    </source>
</evidence>
<feature type="domain" description="CHASE" evidence="9">
    <location>
        <begin position="71"/>
        <end position="291"/>
    </location>
</feature>
<proteinExistence type="predicted"/>
<dbReference type="SUPFAM" id="SSF55073">
    <property type="entry name" value="Nucleotide cyclase"/>
    <property type="match status" value="1"/>
</dbReference>
<dbReference type="Gene3D" id="3.20.20.450">
    <property type="entry name" value="EAL domain"/>
    <property type="match status" value="1"/>
</dbReference>
<evidence type="ECO:0000259" key="7">
    <source>
        <dbReference type="PROSITE" id="PS50112"/>
    </source>
</evidence>
<evidence type="ECO:0000256" key="2">
    <source>
        <dbReference type="ARBA" id="ARBA00022692"/>
    </source>
</evidence>
<dbReference type="SMART" id="SM00086">
    <property type="entry name" value="PAC"/>
    <property type="match status" value="1"/>
</dbReference>
<feature type="domain" description="PAS" evidence="7">
    <location>
        <begin position="351"/>
        <end position="397"/>
    </location>
</feature>
<dbReference type="Pfam" id="PF13426">
    <property type="entry name" value="PAS_9"/>
    <property type="match status" value="1"/>
</dbReference>
<dbReference type="Proteomes" id="UP000298656">
    <property type="component" value="Chromosome 2"/>
</dbReference>
<dbReference type="SMART" id="SM00052">
    <property type="entry name" value="EAL"/>
    <property type="match status" value="1"/>
</dbReference>
<keyword evidence="2 6" id="KW-0812">Transmembrane</keyword>
<evidence type="ECO:0000256" key="1">
    <source>
        <dbReference type="ARBA" id="ARBA00004370"/>
    </source>
</evidence>
<dbReference type="FunFam" id="3.20.20.450:FF:000001">
    <property type="entry name" value="Cyclic di-GMP phosphodiesterase yahA"/>
    <property type="match status" value="1"/>
</dbReference>
<evidence type="ECO:0000259" key="10">
    <source>
        <dbReference type="PROSITE" id="PS50883"/>
    </source>
</evidence>
<dbReference type="KEGG" id="tvl:FAZ95_26660"/>
<feature type="domain" description="EAL" evidence="10">
    <location>
        <begin position="655"/>
        <end position="908"/>
    </location>
</feature>
<dbReference type="RefSeq" id="WP_137335498.1">
    <property type="nucleotide sequence ID" value="NZ_CP040078.1"/>
</dbReference>
<dbReference type="Gene3D" id="3.30.450.20">
    <property type="entry name" value="PAS domain"/>
    <property type="match status" value="1"/>
</dbReference>
<evidence type="ECO:0000259" key="8">
    <source>
        <dbReference type="PROSITE" id="PS50113"/>
    </source>
</evidence>
<accession>A0A4P8IWN5</accession>
<dbReference type="PANTHER" id="PTHR44757">
    <property type="entry name" value="DIGUANYLATE CYCLASE DGCP"/>
    <property type="match status" value="1"/>
</dbReference>
<dbReference type="InterPro" id="IPR035919">
    <property type="entry name" value="EAL_sf"/>
</dbReference>
<dbReference type="SUPFAM" id="SSF55785">
    <property type="entry name" value="PYP-like sensor domain (PAS domain)"/>
    <property type="match status" value="1"/>
</dbReference>
<evidence type="ECO:0000256" key="6">
    <source>
        <dbReference type="SAM" id="Phobius"/>
    </source>
</evidence>
<dbReference type="CDD" id="cd00130">
    <property type="entry name" value="PAS"/>
    <property type="match status" value="1"/>
</dbReference>
<dbReference type="NCBIfam" id="TIGR00254">
    <property type="entry name" value="GGDEF"/>
    <property type="match status" value="1"/>
</dbReference>
<sequence length="915" mass="101317">MSWARQFLIPSLVLSAALGLTWIVWDHERQATRHELLSQFDFALGDAVSRVDQRMATYQLMLRGVQSMFAATGTMDRARFRDYVGTLSLDPTFSGIQAIGIVEWVPASRRPGHVAEMRREGLTHYAIQPGGARDDYAPIIQREPYVGRNRSRIGFDTWADPARRNALERSRDSGMAAITGKLRLAVDQDDAAHPGFIMYLPIYARGQPQDNVAERRANLIGWVFASFHMRDIIASLYGEEPPGLTLAVYDGVEPSPASLMHRSSRAAAERQPPALSASEYLVVAGHDWTLTLSASDAYKARFGRHAEMVIALAGTGLSFLLALLAWLLVTGRGRAMRLASAMTRELREHEAELRIAAVAFDSLEPMMVTDAHAKILRVNSAFTECTGYTAGEIVGETPNILNSGRHNAAFFREMWETIQRDGGWQGEIWDRRKNGDIYPKWLTISAVLGEDGLVSHYVSTHHDITERKIAEDRIKELAFFDALTRLPNRTLLMDRLKQAITSSARSEACGALLFIDLDHFKTLNDTLGHDKGDLLLQQVAQRLAASVQENDTVARVGGDEFVVVLGTLSENRQEAARQTEALGEQIIAALGNPYQLDDIEYRTTASIGATVFRGHQASMDELLKQADLAMYKSKERGRNAMCFFDPDMQTVVVERAALEAGLRNAIEEDQFLLHYQAQVDGDRVTGVEALVRWQHPQRGIVPPAEFIPLAEETGLILALGNRVLEIACDQLARWSARPDMACLTIAVNVSAQQFRAPDFVDKVLAVIDRTGARPDRLKLELTESVLVDNVQDITEKMDALKAKGVVFSLDDFGIGYSSLSYLKLLPLDQLKIDRSFVRDVLVDPNDAAIARTIVALAQSLGLGVLAEGVETEAQRDFLAAAGCHAYQGYYFCRPLPIDGFEAFASGLETRQCVAE</sequence>
<evidence type="ECO:0000313" key="12">
    <source>
        <dbReference type="EMBL" id="QCP52727.1"/>
    </source>
</evidence>
<feature type="domain" description="GGDEF" evidence="11">
    <location>
        <begin position="508"/>
        <end position="646"/>
    </location>
</feature>
<dbReference type="InterPro" id="IPR001633">
    <property type="entry name" value="EAL_dom"/>
</dbReference>
<feature type="domain" description="PAC" evidence="8">
    <location>
        <begin position="424"/>
        <end position="476"/>
    </location>
</feature>